<reference evidence="3" key="1">
    <citation type="submission" date="2016-10" db="EMBL/GenBank/DDBJ databases">
        <authorList>
            <person name="Varghese N."/>
            <person name="Submissions S."/>
        </authorList>
    </citation>
    <scope>NUCLEOTIDE SEQUENCE [LARGE SCALE GENOMIC DNA]</scope>
    <source>
        <strain evidence="3">CGMCC 1.7666</strain>
    </source>
</reference>
<keyword evidence="3" id="KW-1185">Reference proteome</keyword>
<sequence length="104" mass="11064">MGLSSVGPTVPVVTLWDWLPAAFDPVLILIAVLLGWKADQFGKVLIAAIAALVVSVLASWLIASFGIPWIAPVRADGLTLFPVRVVAALIWASGAYAARRMVKR</sequence>
<organism evidence="2 3">
    <name type="scientific">Microvirga guangxiensis</name>
    <dbReference type="NCBI Taxonomy" id="549386"/>
    <lineage>
        <taxon>Bacteria</taxon>
        <taxon>Pseudomonadati</taxon>
        <taxon>Pseudomonadota</taxon>
        <taxon>Alphaproteobacteria</taxon>
        <taxon>Hyphomicrobiales</taxon>
        <taxon>Methylobacteriaceae</taxon>
        <taxon>Microvirga</taxon>
    </lineage>
</organism>
<feature type="transmembrane region" description="Helical" evidence="1">
    <location>
        <begin position="77"/>
        <end position="98"/>
    </location>
</feature>
<keyword evidence="1" id="KW-0812">Transmembrane</keyword>
<dbReference type="Proteomes" id="UP000199569">
    <property type="component" value="Unassembled WGS sequence"/>
</dbReference>
<keyword evidence="1" id="KW-0472">Membrane</keyword>
<proteinExistence type="predicted"/>
<dbReference type="AlphaFoldDB" id="A0A1G5B701"/>
<name>A0A1G5B701_9HYPH</name>
<evidence type="ECO:0000313" key="3">
    <source>
        <dbReference type="Proteomes" id="UP000199569"/>
    </source>
</evidence>
<dbReference type="STRING" id="549386.SAMN02927923_00144"/>
<protein>
    <submittedName>
        <fullName evidence="2">Uncharacterized protein</fullName>
    </submittedName>
</protein>
<keyword evidence="1" id="KW-1133">Transmembrane helix</keyword>
<feature type="transmembrane region" description="Helical" evidence="1">
    <location>
        <begin position="18"/>
        <end position="36"/>
    </location>
</feature>
<dbReference type="EMBL" id="FMVJ01000002">
    <property type="protein sequence ID" value="SCX85871.1"/>
    <property type="molecule type" value="Genomic_DNA"/>
</dbReference>
<gene>
    <name evidence="2" type="ORF">SAMN02927923_00144</name>
</gene>
<evidence type="ECO:0000313" key="2">
    <source>
        <dbReference type="EMBL" id="SCX85871.1"/>
    </source>
</evidence>
<evidence type="ECO:0000256" key="1">
    <source>
        <dbReference type="SAM" id="Phobius"/>
    </source>
</evidence>
<feature type="transmembrane region" description="Helical" evidence="1">
    <location>
        <begin position="45"/>
        <end position="71"/>
    </location>
</feature>
<accession>A0A1G5B701</accession>